<accession>A0A3M7QFJ1</accession>
<dbReference type="EMBL" id="REGN01006386">
    <property type="protein sequence ID" value="RNA09708.1"/>
    <property type="molecule type" value="Genomic_DNA"/>
</dbReference>
<organism evidence="1 2">
    <name type="scientific">Brachionus plicatilis</name>
    <name type="common">Marine rotifer</name>
    <name type="synonym">Brachionus muelleri</name>
    <dbReference type="NCBI Taxonomy" id="10195"/>
    <lineage>
        <taxon>Eukaryota</taxon>
        <taxon>Metazoa</taxon>
        <taxon>Spiralia</taxon>
        <taxon>Gnathifera</taxon>
        <taxon>Rotifera</taxon>
        <taxon>Eurotatoria</taxon>
        <taxon>Monogononta</taxon>
        <taxon>Pseudotrocha</taxon>
        <taxon>Ploima</taxon>
        <taxon>Brachionidae</taxon>
        <taxon>Brachionus</taxon>
    </lineage>
</organism>
<comment type="caution">
    <text evidence="1">The sequence shown here is derived from an EMBL/GenBank/DDBJ whole genome shotgun (WGS) entry which is preliminary data.</text>
</comment>
<evidence type="ECO:0000313" key="1">
    <source>
        <dbReference type="EMBL" id="RNA09708.1"/>
    </source>
</evidence>
<evidence type="ECO:0000313" key="2">
    <source>
        <dbReference type="Proteomes" id="UP000276133"/>
    </source>
</evidence>
<protein>
    <submittedName>
        <fullName evidence="1">Uncharacterized protein</fullName>
    </submittedName>
</protein>
<gene>
    <name evidence="1" type="ORF">BpHYR1_029055</name>
</gene>
<name>A0A3M7QFJ1_BRAPC</name>
<keyword evidence="2" id="KW-1185">Reference proteome</keyword>
<dbReference type="AlphaFoldDB" id="A0A3M7QFJ1"/>
<reference evidence="1 2" key="1">
    <citation type="journal article" date="2018" name="Sci. Rep.">
        <title>Genomic signatures of local adaptation to the degree of environmental predictability in rotifers.</title>
        <authorList>
            <person name="Franch-Gras L."/>
            <person name="Hahn C."/>
            <person name="Garcia-Roger E.M."/>
            <person name="Carmona M.J."/>
            <person name="Serra M."/>
            <person name="Gomez A."/>
        </authorList>
    </citation>
    <scope>NUCLEOTIDE SEQUENCE [LARGE SCALE GENOMIC DNA]</scope>
    <source>
        <strain evidence="1">HYR1</strain>
    </source>
</reference>
<dbReference type="Proteomes" id="UP000276133">
    <property type="component" value="Unassembled WGS sequence"/>
</dbReference>
<sequence length="85" mass="10029">MSNFLLKKNSYLKKIYTTFVLIVKSETETETTFVSRITEYTILQTSAEGETKQMVSKSLVEMSKQKFFLIKTKLFFLNFLFNFNT</sequence>
<proteinExistence type="predicted"/>